<keyword evidence="4" id="KW-1133">Transmembrane helix</keyword>
<dbReference type="AlphaFoldDB" id="A0A673GFU5"/>
<proteinExistence type="predicted"/>
<feature type="domain" description="Immunoglobulin" evidence="6">
    <location>
        <begin position="22"/>
        <end position="116"/>
    </location>
</feature>
<dbReference type="Pfam" id="PF07686">
    <property type="entry name" value="V-set"/>
    <property type="match status" value="1"/>
</dbReference>
<name>A0A673GFU5_9TELE</name>
<dbReference type="Ensembl" id="ENSSRHT00000013113.1">
    <property type="protein sequence ID" value="ENSSRHP00000012654.1"/>
    <property type="gene ID" value="ENSSRHG00000007226.1"/>
</dbReference>
<dbReference type="PANTHER" id="PTHR11860:SF118">
    <property type="entry name" value="CMRF35-LIKE MOLECULE 3-RELATED"/>
    <property type="match status" value="1"/>
</dbReference>
<evidence type="ECO:0000256" key="4">
    <source>
        <dbReference type="SAM" id="Phobius"/>
    </source>
</evidence>
<feature type="transmembrane region" description="Helical" evidence="4">
    <location>
        <begin position="129"/>
        <end position="154"/>
    </location>
</feature>
<feature type="chain" id="PRO_5025402579" description="Immunoglobulin domain-containing protein" evidence="5">
    <location>
        <begin position="23"/>
        <end position="187"/>
    </location>
</feature>
<evidence type="ECO:0000313" key="7">
    <source>
        <dbReference type="Ensembl" id="ENSSRHP00000012654.1"/>
    </source>
</evidence>
<dbReference type="Gene3D" id="2.60.40.10">
    <property type="entry name" value="Immunoglobulins"/>
    <property type="match status" value="1"/>
</dbReference>
<keyword evidence="8" id="KW-1185">Reference proteome</keyword>
<reference evidence="7" key="1">
    <citation type="submission" date="2025-08" db="UniProtKB">
        <authorList>
            <consortium name="Ensembl"/>
        </authorList>
    </citation>
    <scope>IDENTIFICATION</scope>
</reference>
<feature type="signal peptide" evidence="5">
    <location>
        <begin position="1"/>
        <end position="22"/>
    </location>
</feature>
<evidence type="ECO:0000256" key="1">
    <source>
        <dbReference type="ARBA" id="ARBA00004370"/>
    </source>
</evidence>
<evidence type="ECO:0000256" key="5">
    <source>
        <dbReference type="SAM" id="SignalP"/>
    </source>
</evidence>
<evidence type="ECO:0000256" key="2">
    <source>
        <dbReference type="ARBA" id="ARBA00022692"/>
    </source>
</evidence>
<dbReference type="InterPro" id="IPR050671">
    <property type="entry name" value="CD300_family_receptors"/>
</dbReference>
<keyword evidence="3 4" id="KW-0472">Membrane</keyword>
<evidence type="ECO:0000259" key="6">
    <source>
        <dbReference type="SMART" id="SM00409"/>
    </source>
</evidence>
<reference evidence="7" key="2">
    <citation type="submission" date="2025-09" db="UniProtKB">
        <authorList>
            <consortium name="Ensembl"/>
        </authorList>
    </citation>
    <scope>IDENTIFICATION</scope>
</reference>
<keyword evidence="2 4" id="KW-0812">Transmembrane</keyword>
<evidence type="ECO:0000313" key="8">
    <source>
        <dbReference type="Proteomes" id="UP000472270"/>
    </source>
</evidence>
<dbReference type="SMART" id="SM00409">
    <property type="entry name" value="IG"/>
    <property type="match status" value="1"/>
</dbReference>
<feature type="transmembrane region" description="Helical" evidence="4">
    <location>
        <begin position="166"/>
        <end position="185"/>
    </location>
</feature>
<protein>
    <recommendedName>
        <fullName evidence="6">Immunoglobulin domain-containing protein</fullName>
    </recommendedName>
</protein>
<organism evidence="7 8">
    <name type="scientific">Sinocyclocheilus rhinocerous</name>
    <dbReference type="NCBI Taxonomy" id="307959"/>
    <lineage>
        <taxon>Eukaryota</taxon>
        <taxon>Metazoa</taxon>
        <taxon>Chordata</taxon>
        <taxon>Craniata</taxon>
        <taxon>Vertebrata</taxon>
        <taxon>Euteleostomi</taxon>
        <taxon>Actinopterygii</taxon>
        <taxon>Neopterygii</taxon>
        <taxon>Teleostei</taxon>
        <taxon>Ostariophysi</taxon>
        <taxon>Cypriniformes</taxon>
        <taxon>Cyprinidae</taxon>
        <taxon>Cyprininae</taxon>
        <taxon>Sinocyclocheilus</taxon>
    </lineage>
</organism>
<sequence length="187" mass="20836">MAHTCVLYTFLLHSTGISVTDGADIHGYSGKGVTITCSHGMASTNIKYFCREPCEDRDVLVKSDQSPTGRYTLKDHGAGTFTVSITDLQESDSGIYWCAVDRSVKDTYKKVKLTVSNGKNDSVTFPLSMYVLVPLIITAIGLTVMVIIFGVVGWRKSHSYDRKHRCMALFHKILPTICLMQFFFFTV</sequence>
<dbReference type="InterPro" id="IPR013783">
    <property type="entry name" value="Ig-like_fold"/>
</dbReference>
<dbReference type="InterPro" id="IPR036179">
    <property type="entry name" value="Ig-like_dom_sf"/>
</dbReference>
<dbReference type="InterPro" id="IPR013106">
    <property type="entry name" value="Ig_V-set"/>
</dbReference>
<keyword evidence="5" id="KW-0732">Signal</keyword>
<evidence type="ECO:0000256" key="3">
    <source>
        <dbReference type="ARBA" id="ARBA00023136"/>
    </source>
</evidence>
<dbReference type="GO" id="GO:0005886">
    <property type="term" value="C:plasma membrane"/>
    <property type="evidence" value="ECO:0007669"/>
    <property type="project" value="TreeGrafter"/>
</dbReference>
<comment type="subcellular location">
    <subcellularLocation>
        <location evidence="1">Membrane</location>
    </subcellularLocation>
</comment>
<accession>A0A673GFU5</accession>
<dbReference type="SUPFAM" id="SSF48726">
    <property type="entry name" value="Immunoglobulin"/>
    <property type="match status" value="1"/>
</dbReference>
<dbReference type="InterPro" id="IPR003599">
    <property type="entry name" value="Ig_sub"/>
</dbReference>
<dbReference type="Proteomes" id="UP000472270">
    <property type="component" value="Unassembled WGS sequence"/>
</dbReference>
<dbReference type="GO" id="GO:0004888">
    <property type="term" value="F:transmembrane signaling receptor activity"/>
    <property type="evidence" value="ECO:0007669"/>
    <property type="project" value="TreeGrafter"/>
</dbReference>
<dbReference type="PANTHER" id="PTHR11860">
    <property type="entry name" value="POLYMERIC-IMMUNOGLOBULIN RECEPTOR"/>
    <property type="match status" value="1"/>
</dbReference>